<dbReference type="Proteomes" id="UP001437256">
    <property type="component" value="Unassembled WGS sequence"/>
</dbReference>
<accession>A0ABR3ABL3</accession>
<feature type="region of interest" description="Disordered" evidence="1">
    <location>
        <begin position="20"/>
        <end position="48"/>
    </location>
</feature>
<reference evidence="2 3" key="1">
    <citation type="submission" date="2024-05" db="EMBL/GenBank/DDBJ databases">
        <title>A draft genome resource for the thread blight pathogen Marasmius tenuissimus strain MS-2.</title>
        <authorList>
            <person name="Yulfo-Soto G.E."/>
            <person name="Baruah I.K."/>
            <person name="Amoako-Attah I."/>
            <person name="Bukari Y."/>
            <person name="Meinhardt L.W."/>
            <person name="Bailey B.A."/>
            <person name="Cohen S.P."/>
        </authorList>
    </citation>
    <scope>NUCLEOTIDE SEQUENCE [LARGE SCALE GENOMIC DNA]</scope>
    <source>
        <strain evidence="2 3">MS-2</strain>
    </source>
</reference>
<feature type="compositionally biased region" description="Low complexity" evidence="1">
    <location>
        <begin position="706"/>
        <end position="718"/>
    </location>
</feature>
<dbReference type="EMBL" id="JBBXMP010000009">
    <property type="protein sequence ID" value="KAL0069957.1"/>
    <property type="molecule type" value="Genomic_DNA"/>
</dbReference>
<feature type="compositionally biased region" description="Polar residues" evidence="1">
    <location>
        <begin position="333"/>
        <end position="356"/>
    </location>
</feature>
<gene>
    <name evidence="2" type="ORF">AAF712_002852</name>
</gene>
<keyword evidence="3" id="KW-1185">Reference proteome</keyword>
<feature type="compositionally biased region" description="Polar residues" evidence="1">
    <location>
        <begin position="252"/>
        <end position="261"/>
    </location>
</feature>
<evidence type="ECO:0000256" key="1">
    <source>
        <dbReference type="SAM" id="MobiDB-lite"/>
    </source>
</evidence>
<feature type="compositionally biased region" description="Polar residues" evidence="1">
    <location>
        <begin position="22"/>
        <end position="46"/>
    </location>
</feature>
<feature type="compositionally biased region" description="Polar residues" evidence="1">
    <location>
        <begin position="299"/>
        <end position="318"/>
    </location>
</feature>
<feature type="compositionally biased region" description="Low complexity" evidence="1">
    <location>
        <begin position="419"/>
        <end position="446"/>
    </location>
</feature>
<feature type="region of interest" description="Disordered" evidence="1">
    <location>
        <begin position="60"/>
        <end position="209"/>
    </location>
</feature>
<feature type="compositionally biased region" description="Low complexity" evidence="1">
    <location>
        <begin position="497"/>
        <end position="507"/>
    </location>
</feature>
<feature type="compositionally biased region" description="Basic and acidic residues" evidence="1">
    <location>
        <begin position="720"/>
        <end position="731"/>
    </location>
</feature>
<feature type="compositionally biased region" description="Low complexity" evidence="1">
    <location>
        <begin position="79"/>
        <end position="93"/>
    </location>
</feature>
<feature type="compositionally biased region" description="Polar residues" evidence="1">
    <location>
        <begin position="610"/>
        <end position="626"/>
    </location>
</feature>
<feature type="region of interest" description="Disordered" evidence="1">
    <location>
        <begin position="252"/>
        <end position="684"/>
    </location>
</feature>
<feature type="compositionally biased region" description="Low complexity" evidence="1">
    <location>
        <begin position="186"/>
        <end position="206"/>
    </location>
</feature>
<feature type="compositionally biased region" description="Polar residues" evidence="1">
    <location>
        <begin position="644"/>
        <end position="672"/>
    </location>
</feature>
<feature type="compositionally biased region" description="Basic residues" evidence="1">
    <location>
        <begin position="110"/>
        <end position="119"/>
    </location>
</feature>
<proteinExistence type="predicted"/>
<feature type="compositionally biased region" description="Polar residues" evidence="1">
    <location>
        <begin position="60"/>
        <end position="69"/>
    </location>
</feature>
<feature type="compositionally biased region" description="Pro residues" evidence="1">
    <location>
        <begin position="153"/>
        <end position="164"/>
    </location>
</feature>
<organism evidence="2 3">
    <name type="scientific">Marasmius tenuissimus</name>
    <dbReference type="NCBI Taxonomy" id="585030"/>
    <lineage>
        <taxon>Eukaryota</taxon>
        <taxon>Fungi</taxon>
        <taxon>Dikarya</taxon>
        <taxon>Basidiomycota</taxon>
        <taxon>Agaricomycotina</taxon>
        <taxon>Agaricomycetes</taxon>
        <taxon>Agaricomycetidae</taxon>
        <taxon>Agaricales</taxon>
        <taxon>Marasmiineae</taxon>
        <taxon>Marasmiaceae</taxon>
        <taxon>Marasmius</taxon>
    </lineage>
</organism>
<feature type="compositionally biased region" description="Basic and acidic residues" evidence="1">
    <location>
        <begin position="524"/>
        <end position="536"/>
    </location>
</feature>
<comment type="caution">
    <text evidence="2">The sequence shown here is derived from an EMBL/GenBank/DDBJ whole genome shotgun (WGS) entry which is preliminary data.</text>
</comment>
<evidence type="ECO:0000313" key="3">
    <source>
        <dbReference type="Proteomes" id="UP001437256"/>
    </source>
</evidence>
<feature type="compositionally biased region" description="Basic and acidic residues" evidence="1">
    <location>
        <begin position="550"/>
        <end position="561"/>
    </location>
</feature>
<name>A0ABR3ABL3_9AGAR</name>
<protein>
    <submittedName>
        <fullName evidence="2">Uncharacterized protein</fullName>
    </submittedName>
</protein>
<sequence length="756" mass="80464">MASNERGQNPLRLEFKLKVPIQQPSGVGQNGTSRLNSPFAPSTTPLTADALSRLQATYASEASVTSYPLSTLPEPPATTPLSKLSTSSGSSTTNPGDHSGSPAVSPRVHVLGRSHSRPSSRHEANYRPSLLKGKDQPFSPQNETPEQDISAIPPRPSNPVPPLETSPEFAPMNQVGIEDNYPLTPSNSTASESSSSYSMNSASDSDFYGQDSLHNLRELQIPRLSGLPALTPPVIAGFLSQQSALTNASQMTLTDGNTTGQDALPLTRRSSSGTVSRREARSDEPVPEIEALPPLPNVLQRQPSAVATPSSSNFTRGSRSPALPEPSRAGSRVTDSGGKNASRSAPSISQRTSSKGSTHRVPVPALEPESSPPMPNGTHQHVPVTPPAVSTASPILSVTEPVLRESLRRKMTGSSEQGTRSSPGSTPSISRSSSSRTSTRRATPVSELENPHPMPNGTLRQHAPVTPPPRRSATAHSAKDTRPGMSGEAKAARQDDSSSSGPSSSRTSSERSARNAGRSTPPVLEHENLPPKPDKSYRKKAVALSLQPDIHSRRSNERLPHNEPVSSDLDTMRQEAPASAMSRSFSRRSTRRAADPVQDQGFTGLPPLPNSSSRQPHLPMSTSKMTPSLEKPRSDSSQSSPSDTNPITCRFTSSKKSSQQEPISTKRATNGSHQERMPPTGGLILSLETPAFAGFSSGANGAYHYIDSPVTSSLTSRPLSRREFRDSEPKFDILSGSEPPLQSPSDSVKSFEEGGF</sequence>
<evidence type="ECO:0000313" key="2">
    <source>
        <dbReference type="EMBL" id="KAL0069957.1"/>
    </source>
</evidence>
<feature type="region of interest" description="Disordered" evidence="1">
    <location>
        <begin position="706"/>
        <end position="756"/>
    </location>
</feature>